<dbReference type="AlphaFoldDB" id="A0A0A6PLK7"/>
<dbReference type="PANTHER" id="PTHR45638:SF11">
    <property type="entry name" value="CYCLIC NUCLEOTIDE-GATED CATION CHANNEL SUBUNIT A"/>
    <property type="match status" value="1"/>
</dbReference>
<dbReference type="InterPro" id="IPR018490">
    <property type="entry name" value="cNMP-bd_dom_sf"/>
</dbReference>
<dbReference type="Proteomes" id="UP000030428">
    <property type="component" value="Unassembled WGS sequence"/>
</dbReference>
<dbReference type="Pfam" id="PF00027">
    <property type="entry name" value="cNMP_binding"/>
    <property type="match status" value="1"/>
</dbReference>
<keyword evidence="1" id="KW-0813">Transport</keyword>
<evidence type="ECO:0000259" key="2">
    <source>
        <dbReference type="PROSITE" id="PS50042"/>
    </source>
</evidence>
<dbReference type="SMART" id="SM00100">
    <property type="entry name" value="cNMP"/>
    <property type="match status" value="1"/>
</dbReference>
<accession>A0A0A6PLK7</accession>
<gene>
    <name evidence="3" type="ORF">PN36_11940</name>
</gene>
<dbReference type="EMBL" id="JSZA02000037">
    <property type="protein sequence ID" value="KHD05374.1"/>
    <property type="molecule type" value="Genomic_DNA"/>
</dbReference>
<dbReference type="InterPro" id="IPR000595">
    <property type="entry name" value="cNMP-bd_dom"/>
</dbReference>
<dbReference type="PROSITE" id="PS50042">
    <property type="entry name" value="CNMP_BINDING_3"/>
    <property type="match status" value="1"/>
</dbReference>
<feature type="domain" description="Cyclic nucleotide-binding" evidence="2">
    <location>
        <begin position="15"/>
        <end position="115"/>
    </location>
</feature>
<dbReference type="PANTHER" id="PTHR45638">
    <property type="entry name" value="CYCLIC NUCLEOTIDE-GATED CATION CHANNEL SUBUNIT A"/>
    <property type="match status" value="1"/>
</dbReference>
<evidence type="ECO:0000256" key="1">
    <source>
        <dbReference type="ARBA" id="ARBA00023286"/>
    </source>
</evidence>
<dbReference type="Gene3D" id="2.60.120.10">
    <property type="entry name" value="Jelly Rolls"/>
    <property type="match status" value="1"/>
</dbReference>
<name>A0A0A6PLK7_9GAMM</name>
<protein>
    <recommendedName>
        <fullName evidence="2">Cyclic nucleotide-binding domain-containing protein</fullName>
    </recommendedName>
</protein>
<dbReference type="CDD" id="cd00038">
    <property type="entry name" value="CAP_ED"/>
    <property type="match status" value="1"/>
</dbReference>
<dbReference type="InterPro" id="IPR050866">
    <property type="entry name" value="CNG_cation_channel"/>
</dbReference>
<evidence type="ECO:0000313" key="4">
    <source>
        <dbReference type="Proteomes" id="UP000030428"/>
    </source>
</evidence>
<keyword evidence="1" id="KW-0406">Ion transport</keyword>
<proteinExistence type="predicted"/>
<keyword evidence="4" id="KW-1185">Reference proteome</keyword>
<comment type="caution">
    <text evidence="3">The sequence shown here is derived from an EMBL/GenBank/DDBJ whole genome shotgun (WGS) entry which is preliminary data.</text>
</comment>
<organism evidence="3 4">
    <name type="scientific">Candidatus Thiomargarita nelsonii</name>
    <dbReference type="NCBI Taxonomy" id="1003181"/>
    <lineage>
        <taxon>Bacteria</taxon>
        <taxon>Pseudomonadati</taxon>
        <taxon>Pseudomonadota</taxon>
        <taxon>Gammaproteobacteria</taxon>
        <taxon>Thiotrichales</taxon>
        <taxon>Thiotrichaceae</taxon>
        <taxon>Thiomargarita</taxon>
    </lineage>
</organism>
<sequence>MIPLEKIIVLSQVALFSMLKTEELNTISTIAIETSYEDGDTLFSKDEMVEKLFIVVSGEVMIFKADQEKPMATVKENDFVGELSLFNTSPHITSARCSGKCRFLIIKHKDMERLIDEYPAIAVGFIKVLISRMRDMIESQN</sequence>
<dbReference type="GO" id="GO:0005221">
    <property type="term" value="F:intracellularly cyclic nucleotide-activated monoatomic cation channel activity"/>
    <property type="evidence" value="ECO:0007669"/>
    <property type="project" value="InterPro"/>
</dbReference>
<dbReference type="SUPFAM" id="SSF51206">
    <property type="entry name" value="cAMP-binding domain-like"/>
    <property type="match status" value="1"/>
</dbReference>
<keyword evidence="1" id="KW-0407">Ion channel</keyword>
<keyword evidence="1" id="KW-1071">Ligand-gated ion channel</keyword>
<reference evidence="3 4" key="1">
    <citation type="journal article" date="2016" name="Front. Microbiol.">
        <title>Single-Cell (Meta-)Genomics of a Dimorphic Candidatus Thiomargarita nelsonii Reveals Genomic Plasticity.</title>
        <authorList>
            <person name="Flood B.E."/>
            <person name="Fliss P."/>
            <person name="Jones D.S."/>
            <person name="Dick G.J."/>
            <person name="Jain S."/>
            <person name="Kaster A.K."/>
            <person name="Winkel M."/>
            <person name="Mussmann M."/>
            <person name="Bailey J."/>
        </authorList>
    </citation>
    <scope>NUCLEOTIDE SEQUENCE [LARGE SCALE GENOMIC DNA]</scope>
    <source>
        <strain evidence="3">Hydrate Ridge</strain>
    </source>
</reference>
<dbReference type="InterPro" id="IPR014710">
    <property type="entry name" value="RmlC-like_jellyroll"/>
</dbReference>
<dbReference type="GO" id="GO:0044877">
    <property type="term" value="F:protein-containing complex binding"/>
    <property type="evidence" value="ECO:0007669"/>
    <property type="project" value="TreeGrafter"/>
</dbReference>
<evidence type="ECO:0000313" key="3">
    <source>
        <dbReference type="EMBL" id="KHD05374.1"/>
    </source>
</evidence>